<evidence type="ECO:0000313" key="4">
    <source>
        <dbReference type="Proteomes" id="UP001238805"/>
    </source>
</evidence>
<reference evidence="3 4" key="1">
    <citation type="submission" date="2023-05" db="EMBL/GenBank/DDBJ databases">
        <title>Corynebacterium suedekumii sp. nov. and Corynebacterium breve sp. nov. isolated from raw cow's milk.</title>
        <authorList>
            <person name="Baer M.K."/>
            <person name="Mehl L."/>
            <person name="Hellmuth R."/>
            <person name="Marke G."/>
            <person name="Lipski A."/>
        </authorList>
    </citation>
    <scope>NUCLEOTIDE SEQUENCE [LARGE SCALE GENOMIC DNA]</scope>
    <source>
        <strain evidence="3 4">LM112</strain>
    </source>
</reference>
<gene>
    <name evidence="3" type="ORF">QP029_13580</name>
</gene>
<evidence type="ECO:0000313" key="3">
    <source>
        <dbReference type="EMBL" id="WIM70186.1"/>
    </source>
</evidence>
<dbReference type="RefSeq" id="WP_284874779.1">
    <property type="nucleotide sequence ID" value="NZ_CP126970.1"/>
</dbReference>
<dbReference type="SUPFAM" id="SSF55961">
    <property type="entry name" value="Bet v1-like"/>
    <property type="match status" value="1"/>
</dbReference>
<proteinExistence type="inferred from homology"/>
<dbReference type="Proteomes" id="UP001238805">
    <property type="component" value="Chromosome"/>
</dbReference>
<evidence type="ECO:0000259" key="2">
    <source>
        <dbReference type="Pfam" id="PF08327"/>
    </source>
</evidence>
<sequence length="159" mass="17829">MQFTYVTYIFGTTPQRVYRALTERADYDAYLGTTGPQSTWAVGEKVFWKSLPEGDFEDLGQEVLEADPGVALAYTWYGVQPAHRRFFASDAAFAASQSERSVVRFSLIDDPELAAVRLHLTHEGFDSADSVMLDRVSEGWPKIVSALKTWLESPKAPQE</sequence>
<comment type="similarity">
    <text evidence="1">Belongs to the AHA1 family.</text>
</comment>
<organism evidence="3 4">
    <name type="scientific">Corynebacterium suedekumii</name>
    <dbReference type="NCBI Taxonomy" id="3049801"/>
    <lineage>
        <taxon>Bacteria</taxon>
        <taxon>Bacillati</taxon>
        <taxon>Actinomycetota</taxon>
        <taxon>Actinomycetes</taxon>
        <taxon>Mycobacteriales</taxon>
        <taxon>Corynebacteriaceae</taxon>
        <taxon>Corynebacterium</taxon>
    </lineage>
</organism>
<dbReference type="InterPro" id="IPR023393">
    <property type="entry name" value="START-like_dom_sf"/>
</dbReference>
<feature type="domain" description="Activator of Hsp90 ATPase homologue 1/2-like C-terminal" evidence="2">
    <location>
        <begin position="12"/>
        <end position="152"/>
    </location>
</feature>
<dbReference type="EMBL" id="CP126970">
    <property type="protein sequence ID" value="WIM70186.1"/>
    <property type="molecule type" value="Genomic_DNA"/>
</dbReference>
<dbReference type="Gene3D" id="3.30.530.20">
    <property type="match status" value="1"/>
</dbReference>
<accession>A0ABY8VKK9</accession>
<dbReference type="Pfam" id="PF08327">
    <property type="entry name" value="AHSA1"/>
    <property type="match status" value="1"/>
</dbReference>
<protein>
    <submittedName>
        <fullName evidence="3">SRPBCC domain-containing protein</fullName>
    </submittedName>
</protein>
<keyword evidence="4" id="KW-1185">Reference proteome</keyword>
<dbReference type="InterPro" id="IPR013538">
    <property type="entry name" value="ASHA1/2-like_C"/>
</dbReference>
<evidence type="ECO:0000256" key="1">
    <source>
        <dbReference type="ARBA" id="ARBA00006817"/>
    </source>
</evidence>
<name>A0ABY8VKK9_9CORY</name>